<dbReference type="OrthoDB" id="9791546at2"/>
<dbReference type="Gene3D" id="3.40.50.300">
    <property type="entry name" value="P-loop containing nucleotide triphosphate hydrolases"/>
    <property type="match status" value="1"/>
</dbReference>
<dbReference type="InterPro" id="IPR015854">
    <property type="entry name" value="ABC_transpr_LolD-like"/>
</dbReference>
<proteinExistence type="predicted"/>
<dbReference type="GO" id="GO:0005886">
    <property type="term" value="C:plasma membrane"/>
    <property type="evidence" value="ECO:0007669"/>
    <property type="project" value="TreeGrafter"/>
</dbReference>
<dbReference type="InterPro" id="IPR003439">
    <property type="entry name" value="ABC_transporter-like_ATP-bd"/>
</dbReference>
<dbReference type="GO" id="GO:0005524">
    <property type="term" value="F:ATP binding"/>
    <property type="evidence" value="ECO:0007669"/>
    <property type="project" value="UniProtKB-KW"/>
</dbReference>
<dbReference type="STRING" id="1503961.SAMN05421736_1261"/>
<keyword evidence="2" id="KW-0067">ATP-binding</keyword>
<dbReference type="PANTHER" id="PTHR24220">
    <property type="entry name" value="IMPORT ATP-BINDING PROTEIN"/>
    <property type="match status" value="1"/>
</dbReference>
<accession>A0A1H3UU75</accession>
<keyword evidence="3" id="KW-1185">Reference proteome</keyword>
<dbReference type="EMBL" id="FNPI01000026">
    <property type="protein sequence ID" value="SDZ65591.1"/>
    <property type="molecule type" value="Genomic_DNA"/>
</dbReference>
<gene>
    <name evidence="2" type="ORF">SAMN05421736_1261</name>
</gene>
<dbReference type="Pfam" id="PF00005">
    <property type="entry name" value="ABC_tran"/>
    <property type="match status" value="1"/>
</dbReference>
<dbReference type="InterPro" id="IPR027417">
    <property type="entry name" value="P-loop_NTPase"/>
</dbReference>
<feature type="non-terminal residue" evidence="2">
    <location>
        <position position="1"/>
    </location>
</feature>
<dbReference type="AlphaFoldDB" id="A0A1H3UU75"/>
<dbReference type="SUPFAM" id="SSF52540">
    <property type="entry name" value="P-loop containing nucleoside triphosphate hydrolases"/>
    <property type="match status" value="1"/>
</dbReference>
<evidence type="ECO:0000313" key="2">
    <source>
        <dbReference type="EMBL" id="SDZ65591.1"/>
    </source>
</evidence>
<protein>
    <submittedName>
        <fullName evidence="2">Putative ABC transport system ATP-binding protein</fullName>
    </submittedName>
</protein>
<evidence type="ECO:0000259" key="1">
    <source>
        <dbReference type="Pfam" id="PF00005"/>
    </source>
</evidence>
<dbReference type="GO" id="GO:0016887">
    <property type="term" value="F:ATP hydrolysis activity"/>
    <property type="evidence" value="ECO:0007669"/>
    <property type="project" value="InterPro"/>
</dbReference>
<organism evidence="2 3">
    <name type="scientific">Evansella caseinilytica</name>
    <dbReference type="NCBI Taxonomy" id="1503961"/>
    <lineage>
        <taxon>Bacteria</taxon>
        <taxon>Bacillati</taxon>
        <taxon>Bacillota</taxon>
        <taxon>Bacilli</taxon>
        <taxon>Bacillales</taxon>
        <taxon>Bacillaceae</taxon>
        <taxon>Evansella</taxon>
    </lineage>
</organism>
<evidence type="ECO:0000313" key="3">
    <source>
        <dbReference type="Proteomes" id="UP000198935"/>
    </source>
</evidence>
<feature type="domain" description="ABC transporter" evidence="1">
    <location>
        <begin position="1"/>
        <end position="28"/>
    </location>
</feature>
<sequence>LSGGEKQRTAIARAMINSPGLLICDEPTGNLDRKNRDGVLATLKVLHQEGHSILFVTHDPEISFSGDVTYRLEGGKLQQISESDIIIPVR</sequence>
<reference evidence="3" key="1">
    <citation type="submission" date="2016-10" db="EMBL/GenBank/DDBJ databases">
        <authorList>
            <person name="Varghese N."/>
            <person name="Submissions S."/>
        </authorList>
    </citation>
    <scope>NUCLEOTIDE SEQUENCE [LARGE SCALE GENOMIC DNA]</scope>
    <source>
        <strain evidence="3">SP</strain>
    </source>
</reference>
<keyword evidence="2" id="KW-0547">Nucleotide-binding</keyword>
<dbReference type="Proteomes" id="UP000198935">
    <property type="component" value="Unassembled WGS sequence"/>
</dbReference>
<name>A0A1H3UU75_9BACI</name>
<dbReference type="GO" id="GO:0022857">
    <property type="term" value="F:transmembrane transporter activity"/>
    <property type="evidence" value="ECO:0007669"/>
    <property type="project" value="TreeGrafter"/>
</dbReference>